<sequence>MGCFPPFQLHFSWNFWRRFHRRQPEFPQPYLPIGAPYPPQMSIQTGAPMGIPFPTQSGYLSPHSPSPNPQGHHYRSRSHSHSSAGHHRSRSHSHSSNGHHHHHHSSSREREPEHRSSSHDRQRKHSHSHSHSHGRSRHHSYSNPAPPIIMHQQSEPIASYVTPSYYAPQVYQPQYAPVQNQYARGSAPNLLGGQPPSPYHPGQFPPGQIPRAPRHSTSHSQSHSKSREVHFSLHSSQQPPNHQQPYSANRTQKPSLTHPQFRYSRCTGRKKAVCVGINYTGSSNALAGCQNDAKSVYHFLIDHQKYPPNQVMFLTDSARDPRARPTRDVLLNAMRWLVRDACPDDSLVFHYSGHGGQTRDLDGDETDGYDEVIFPLDYKTAGVITDDEMHDIMVTPLPPGCRLTALFDSCHSGSVLDLPYDYHSNGRLKGSAVSRRFKKDKSTPADVISWTGCKDSQTSADTTQNGVAVGAMSYAFIKVLKRNPNISYQDLLRGVREILNKKYSQRPQLSSSHKIDTNLRFIM</sequence>
<protein>
    <submittedName>
        <fullName evidence="1">Uncharacterized protein</fullName>
    </submittedName>
</protein>
<accession>A0ACB8SGE7</accession>
<dbReference type="Proteomes" id="UP000814140">
    <property type="component" value="Unassembled WGS sequence"/>
</dbReference>
<dbReference type="EMBL" id="MU277292">
    <property type="protein sequence ID" value="KAI0055439.1"/>
    <property type="molecule type" value="Genomic_DNA"/>
</dbReference>
<evidence type="ECO:0000313" key="2">
    <source>
        <dbReference type="Proteomes" id="UP000814140"/>
    </source>
</evidence>
<comment type="caution">
    <text evidence="1">The sequence shown here is derived from an EMBL/GenBank/DDBJ whole genome shotgun (WGS) entry which is preliminary data.</text>
</comment>
<evidence type="ECO:0000313" key="1">
    <source>
        <dbReference type="EMBL" id="KAI0055439.1"/>
    </source>
</evidence>
<name>A0ACB8SGE7_9AGAM</name>
<gene>
    <name evidence="1" type="ORF">BV25DRAFT_175640</name>
</gene>
<proteinExistence type="predicted"/>
<keyword evidence="2" id="KW-1185">Reference proteome</keyword>
<reference evidence="1" key="1">
    <citation type="submission" date="2021-03" db="EMBL/GenBank/DDBJ databases">
        <authorList>
            <consortium name="DOE Joint Genome Institute"/>
            <person name="Ahrendt S."/>
            <person name="Looney B.P."/>
            <person name="Miyauchi S."/>
            <person name="Morin E."/>
            <person name="Drula E."/>
            <person name="Courty P.E."/>
            <person name="Chicoki N."/>
            <person name="Fauchery L."/>
            <person name="Kohler A."/>
            <person name="Kuo A."/>
            <person name="Labutti K."/>
            <person name="Pangilinan J."/>
            <person name="Lipzen A."/>
            <person name="Riley R."/>
            <person name="Andreopoulos W."/>
            <person name="He G."/>
            <person name="Johnson J."/>
            <person name="Barry K.W."/>
            <person name="Grigoriev I.V."/>
            <person name="Nagy L."/>
            <person name="Hibbett D."/>
            <person name="Henrissat B."/>
            <person name="Matheny P.B."/>
            <person name="Labbe J."/>
            <person name="Martin F."/>
        </authorList>
    </citation>
    <scope>NUCLEOTIDE SEQUENCE</scope>
    <source>
        <strain evidence="1">HHB10654</strain>
    </source>
</reference>
<organism evidence="1 2">
    <name type="scientific">Artomyces pyxidatus</name>
    <dbReference type="NCBI Taxonomy" id="48021"/>
    <lineage>
        <taxon>Eukaryota</taxon>
        <taxon>Fungi</taxon>
        <taxon>Dikarya</taxon>
        <taxon>Basidiomycota</taxon>
        <taxon>Agaricomycotina</taxon>
        <taxon>Agaricomycetes</taxon>
        <taxon>Russulales</taxon>
        <taxon>Auriscalpiaceae</taxon>
        <taxon>Artomyces</taxon>
    </lineage>
</organism>
<reference evidence="1" key="2">
    <citation type="journal article" date="2022" name="New Phytol.">
        <title>Evolutionary transition to the ectomycorrhizal habit in the genomes of a hyperdiverse lineage of mushroom-forming fungi.</title>
        <authorList>
            <person name="Looney B."/>
            <person name="Miyauchi S."/>
            <person name="Morin E."/>
            <person name="Drula E."/>
            <person name="Courty P.E."/>
            <person name="Kohler A."/>
            <person name="Kuo A."/>
            <person name="LaButti K."/>
            <person name="Pangilinan J."/>
            <person name="Lipzen A."/>
            <person name="Riley R."/>
            <person name="Andreopoulos W."/>
            <person name="He G."/>
            <person name="Johnson J."/>
            <person name="Nolan M."/>
            <person name="Tritt A."/>
            <person name="Barry K.W."/>
            <person name="Grigoriev I.V."/>
            <person name="Nagy L.G."/>
            <person name="Hibbett D."/>
            <person name="Henrissat B."/>
            <person name="Matheny P.B."/>
            <person name="Labbe J."/>
            <person name="Martin F.M."/>
        </authorList>
    </citation>
    <scope>NUCLEOTIDE SEQUENCE</scope>
    <source>
        <strain evidence="1">HHB10654</strain>
    </source>
</reference>